<reference evidence="2" key="1">
    <citation type="journal article" date="2004" name="J. Bacteriol.">
        <title>An evolutionary hot spot: the pNGR234b replicon of Rhizobium sp. strain NGR234.</title>
        <authorList>
            <person name="Streit W.R."/>
            <person name="Schmitz R.A."/>
            <person name="Perret X."/>
            <person name="Staehelin C."/>
            <person name="Deakin W.J."/>
            <person name="Raasch C."/>
            <person name="Liesegang H."/>
            <person name="Broughton W.J."/>
        </authorList>
    </citation>
    <scope>NUCLEOTIDE SEQUENCE [LARGE SCALE GENOMIC DNA]</scope>
    <source>
        <strain evidence="2">NBRC 101917 / NGR234</strain>
    </source>
</reference>
<sequence>MRRPAVEILGHPDHLALEDEQDVARRIRPTEPEALLDDPAAAVELCHGDGRISETPHLRVALYPFPIGDPRAAPWNSNPPASSETPEPAQFFPQTLTQTITLERHRRLTNVHADALLNLLCITQKFHCGRLWCWISVNHRASCARVLPFPRAELEDRKSQRKLGVRS</sequence>
<evidence type="ECO:0000313" key="1">
    <source>
        <dbReference type="EMBL" id="ACP22886.1"/>
    </source>
</evidence>
<dbReference type="HOGENOM" id="CLU_1593247_0_0_5"/>
<protein>
    <submittedName>
        <fullName evidence="1">Uncharacterized protein</fullName>
    </submittedName>
</protein>
<dbReference type="KEGG" id="rhi:NGR_b14350"/>
<dbReference type="EMBL" id="CP000874">
    <property type="protein sequence ID" value="ACP22886.1"/>
    <property type="molecule type" value="Genomic_DNA"/>
</dbReference>
<accession>C3KKF0</accession>
<keyword evidence="1" id="KW-0614">Plasmid</keyword>
<keyword evidence="2" id="KW-1185">Reference proteome</keyword>
<name>C3KKF0_SINFN</name>
<reference evidence="1 2" key="2">
    <citation type="journal article" date="2009" name="Appl. Environ. Microbiol.">
        <title>Rhizobium sp. strain NGR234 possesses a remarkable number of secretion systems.</title>
        <authorList>
            <person name="Schmeisser C."/>
            <person name="Liesegang H."/>
            <person name="Krysciak D."/>
            <person name="Bakkou N."/>
            <person name="Le Quere A."/>
            <person name="Wollherr A."/>
            <person name="Heinemeyer I."/>
            <person name="Morgenstern B."/>
            <person name="Pommerening-Roeser A."/>
            <person name="Flores M."/>
            <person name="Palacios R."/>
            <person name="Brenner S."/>
            <person name="Gottschalk G."/>
            <person name="Schmitz R.A."/>
            <person name="Broughton W.J."/>
            <person name="Perret X."/>
            <person name="Strittmatter A.W."/>
            <person name="Streit W.R."/>
        </authorList>
    </citation>
    <scope>NUCLEOTIDE SEQUENCE [LARGE SCALE GENOMIC DNA]</scope>
    <source>
        <strain evidence="2">NBRC 101917 / NGR234</strain>
    </source>
</reference>
<dbReference type="AlphaFoldDB" id="C3KKF0"/>
<dbReference type="Proteomes" id="UP000001054">
    <property type="component" value="Plasmid pNGR234b"/>
</dbReference>
<proteinExistence type="predicted"/>
<organism evidence="1 2">
    <name type="scientific">Sinorhizobium fredii (strain NBRC 101917 / NGR234)</name>
    <dbReference type="NCBI Taxonomy" id="394"/>
    <lineage>
        <taxon>Bacteria</taxon>
        <taxon>Pseudomonadati</taxon>
        <taxon>Pseudomonadota</taxon>
        <taxon>Alphaproteobacteria</taxon>
        <taxon>Hyphomicrobiales</taxon>
        <taxon>Rhizobiaceae</taxon>
        <taxon>Sinorhizobium/Ensifer group</taxon>
        <taxon>Sinorhizobium</taxon>
    </lineage>
</organism>
<geneLocation type="plasmid" evidence="2">
    <name>sym pNGR234b</name>
</geneLocation>
<evidence type="ECO:0000313" key="2">
    <source>
        <dbReference type="Proteomes" id="UP000001054"/>
    </source>
</evidence>
<gene>
    <name evidence="1" type="ordered locus">NGR_b14350</name>
</gene>